<protein>
    <submittedName>
        <fullName evidence="7">Aminotransferase class I/II-fold pyridoxal phosphate-dependent enzyme</fullName>
    </submittedName>
</protein>
<sequence length="70" mass="7804">LRTKAVTQDYSFISKQRGMFSFSRLTPDKVAQLRKDFGIYIVGSGRSNVAGMTHEHMEPLCDAVAAILKN</sequence>
<reference evidence="7 8" key="1">
    <citation type="submission" date="2024-02" db="EMBL/GenBank/DDBJ databases">
        <title>Bacteria isolated from the canopy kelp, Nereocystis luetkeana.</title>
        <authorList>
            <person name="Pfister C.A."/>
            <person name="Younker I.T."/>
            <person name="Light S.H."/>
        </authorList>
    </citation>
    <scope>NUCLEOTIDE SEQUENCE [LARGE SCALE GENOMIC DNA]</scope>
    <source>
        <strain evidence="7 8">TI.4.07</strain>
    </source>
</reference>
<comment type="cofactor">
    <cofactor evidence="1">
        <name>pyridoxal 5'-phosphate</name>
        <dbReference type="ChEBI" id="CHEBI:597326"/>
    </cofactor>
</comment>
<dbReference type="RefSeq" id="WP_341568203.1">
    <property type="nucleotide sequence ID" value="NZ_JBAKAR010000070.1"/>
</dbReference>
<comment type="subunit">
    <text evidence="2">Homodimer.</text>
</comment>
<dbReference type="EMBL" id="JBAKAR010000070">
    <property type="protein sequence ID" value="MEL0614975.1"/>
    <property type="molecule type" value="Genomic_DNA"/>
</dbReference>
<evidence type="ECO:0000313" key="7">
    <source>
        <dbReference type="EMBL" id="MEL0614975.1"/>
    </source>
</evidence>
<dbReference type="Gene3D" id="3.90.1150.10">
    <property type="entry name" value="Aspartate Aminotransferase, domain 1"/>
    <property type="match status" value="1"/>
</dbReference>
<organism evidence="7 8">
    <name type="scientific">Marinomonas arenicola</name>
    <dbReference type="NCBI Taxonomy" id="569601"/>
    <lineage>
        <taxon>Bacteria</taxon>
        <taxon>Pseudomonadati</taxon>
        <taxon>Pseudomonadota</taxon>
        <taxon>Gammaproteobacteria</taxon>
        <taxon>Oceanospirillales</taxon>
        <taxon>Oceanospirillaceae</taxon>
        <taxon>Marinomonas</taxon>
    </lineage>
</organism>
<proteinExistence type="predicted"/>
<evidence type="ECO:0000313" key="8">
    <source>
        <dbReference type="Proteomes" id="UP001379949"/>
    </source>
</evidence>
<dbReference type="Proteomes" id="UP001379949">
    <property type="component" value="Unassembled WGS sequence"/>
</dbReference>
<dbReference type="InterPro" id="IPR000796">
    <property type="entry name" value="Asp_trans"/>
</dbReference>
<evidence type="ECO:0000256" key="2">
    <source>
        <dbReference type="ARBA" id="ARBA00011738"/>
    </source>
</evidence>
<dbReference type="SUPFAM" id="SSF53383">
    <property type="entry name" value="PLP-dependent transferases"/>
    <property type="match status" value="1"/>
</dbReference>
<dbReference type="PANTHER" id="PTHR11879">
    <property type="entry name" value="ASPARTATE AMINOTRANSFERASE"/>
    <property type="match status" value="1"/>
</dbReference>
<evidence type="ECO:0000256" key="5">
    <source>
        <dbReference type="ARBA" id="ARBA00022898"/>
    </source>
</evidence>
<keyword evidence="3 7" id="KW-0032">Aminotransferase</keyword>
<dbReference type="GO" id="GO:0008483">
    <property type="term" value="F:transaminase activity"/>
    <property type="evidence" value="ECO:0007669"/>
    <property type="project" value="UniProtKB-KW"/>
</dbReference>
<keyword evidence="4" id="KW-0808">Transferase</keyword>
<dbReference type="InterPro" id="IPR015424">
    <property type="entry name" value="PyrdxlP-dep_Trfase"/>
</dbReference>
<keyword evidence="8" id="KW-1185">Reference proteome</keyword>
<evidence type="ECO:0000259" key="6">
    <source>
        <dbReference type="Pfam" id="PF00155"/>
    </source>
</evidence>
<comment type="caution">
    <text evidence="7">The sequence shown here is derived from an EMBL/GenBank/DDBJ whole genome shotgun (WGS) entry which is preliminary data.</text>
</comment>
<dbReference type="PANTHER" id="PTHR11879:SF22">
    <property type="entry name" value="ASPARTATE AMINOTRANSFERASE, MITOCHONDRIAL"/>
    <property type="match status" value="1"/>
</dbReference>
<gene>
    <name evidence="7" type="ORF">V6242_17665</name>
</gene>
<dbReference type="InterPro" id="IPR004839">
    <property type="entry name" value="Aminotransferase_I/II_large"/>
</dbReference>
<accession>A0ABU9G9M7</accession>
<feature type="non-terminal residue" evidence="7">
    <location>
        <position position="1"/>
    </location>
</feature>
<name>A0ABU9G9M7_9GAMM</name>
<evidence type="ECO:0000256" key="1">
    <source>
        <dbReference type="ARBA" id="ARBA00001933"/>
    </source>
</evidence>
<evidence type="ECO:0000256" key="3">
    <source>
        <dbReference type="ARBA" id="ARBA00022576"/>
    </source>
</evidence>
<keyword evidence="5" id="KW-0663">Pyridoxal phosphate</keyword>
<feature type="domain" description="Aminotransferase class I/classII large" evidence="6">
    <location>
        <begin position="9"/>
        <end position="64"/>
    </location>
</feature>
<evidence type="ECO:0000256" key="4">
    <source>
        <dbReference type="ARBA" id="ARBA00022679"/>
    </source>
</evidence>
<dbReference type="InterPro" id="IPR015422">
    <property type="entry name" value="PyrdxlP-dep_Trfase_small"/>
</dbReference>
<dbReference type="Pfam" id="PF00155">
    <property type="entry name" value="Aminotran_1_2"/>
    <property type="match status" value="1"/>
</dbReference>